<evidence type="ECO:0000256" key="2">
    <source>
        <dbReference type="ARBA" id="ARBA00022832"/>
    </source>
</evidence>
<dbReference type="PROSITE" id="PS00018">
    <property type="entry name" value="EF_HAND_1"/>
    <property type="match status" value="1"/>
</dbReference>
<dbReference type="EMBL" id="JAQQWI010000001">
    <property type="protein sequence ID" value="KAK8040599.1"/>
    <property type="molecule type" value="Genomic_DNA"/>
</dbReference>
<comment type="similarity">
    <text evidence="8">Belongs to the enoyl-CoA hydratase/isomerase family.</text>
</comment>
<dbReference type="InterPro" id="IPR018376">
    <property type="entry name" value="Enoyl-CoA_hyd/isom_CS"/>
</dbReference>
<dbReference type="Gene3D" id="3.90.226.10">
    <property type="entry name" value="2-enoyl-CoA Hydratase, Chain A, domain 1"/>
    <property type="match status" value="1"/>
</dbReference>
<proteinExistence type="inferred from homology"/>
<evidence type="ECO:0000313" key="9">
    <source>
        <dbReference type="EMBL" id="KAK8040599.1"/>
    </source>
</evidence>
<dbReference type="InterPro" id="IPR018247">
    <property type="entry name" value="EF_Hand_1_Ca_BS"/>
</dbReference>
<evidence type="ECO:0000256" key="1">
    <source>
        <dbReference type="ARBA" id="ARBA00004173"/>
    </source>
</evidence>
<evidence type="ECO:0000256" key="4">
    <source>
        <dbReference type="ARBA" id="ARBA00023098"/>
    </source>
</evidence>
<reference evidence="9 10" key="1">
    <citation type="submission" date="2023-01" db="EMBL/GenBank/DDBJ databases">
        <title>Analysis of 21 Apiospora genomes using comparative genomics revels a genus with tremendous synthesis potential of carbohydrate active enzymes and secondary metabolites.</title>
        <authorList>
            <person name="Sorensen T."/>
        </authorList>
    </citation>
    <scope>NUCLEOTIDE SEQUENCE [LARGE SCALE GENOMIC DNA]</scope>
    <source>
        <strain evidence="9 10">CBS 20057</strain>
    </source>
</reference>
<organism evidence="9 10">
    <name type="scientific">Apiospora marii</name>
    <dbReference type="NCBI Taxonomy" id="335849"/>
    <lineage>
        <taxon>Eukaryota</taxon>
        <taxon>Fungi</taxon>
        <taxon>Dikarya</taxon>
        <taxon>Ascomycota</taxon>
        <taxon>Pezizomycotina</taxon>
        <taxon>Sordariomycetes</taxon>
        <taxon>Xylariomycetidae</taxon>
        <taxon>Amphisphaeriales</taxon>
        <taxon>Apiosporaceae</taxon>
        <taxon>Apiospora</taxon>
    </lineage>
</organism>
<dbReference type="Gene3D" id="1.10.12.10">
    <property type="entry name" value="Lyase 2-enoyl-coa Hydratase, Chain A, domain 2"/>
    <property type="match status" value="1"/>
</dbReference>
<dbReference type="PANTHER" id="PTHR43602">
    <property type="match status" value="1"/>
</dbReference>
<dbReference type="PANTHER" id="PTHR43602:SF1">
    <property type="entry name" value="ENOYL-COA HYDRATASE DOMAIN-CONTAINING PROTEIN 3, MITOCHONDRIAL"/>
    <property type="match status" value="1"/>
</dbReference>
<dbReference type="InterPro" id="IPR014748">
    <property type="entry name" value="Enoyl-CoA_hydra_C"/>
</dbReference>
<dbReference type="InterPro" id="IPR029045">
    <property type="entry name" value="ClpP/crotonase-like_dom_sf"/>
</dbReference>
<keyword evidence="3" id="KW-0809">Transit peptide</keyword>
<dbReference type="CDD" id="cd06558">
    <property type="entry name" value="crotonase-like"/>
    <property type="match status" value="1"/>
</dbReference>
<evidence type="ECO:0000256" key="8">
    <source>
        <dbReference type="RuleBase" id="RU003707"/>
    </source>
</evidence>
<dbReference type="Pfam" id="PF00378">
    <property type="entry name" value="ECH_1"/>
    <property type="match status" value="1"/>
</dbReference>
<dbReference type="InterPro" id="IPR001753">
    <property type="entry name" value="Enoyl-CoA_hydra/iso"/>
</dbReference>
<keyword evidence="5" id="KW-0496">Mitochondrion</keyword>
<keyword evidence="10" id="KW-1185">Reference proteome</keyword>
<evidence type="ECO:0000256" key="6">
    <source>
        <dbReference type="ARBA" id="ARBA00037410"/>
    </source>
</evidence>
<dbReference type="Proteomes" id="UP001396898">
    <property type="component" value="Unassembled WGS sequence"/>
</dbReference>
<evidence type="ECO:0000256" key="3">
    <source>
        <dbReference type="ARBA" id="ARBA00022946"/>
    </source>
</evidence>
<evidence type="ECO:0000313" key="10">
    <source>
        <dbReference type="Proteomes" id="UP001396898"/>
    </source>
</evidence>
<keyword evidence="4" id="KW-0443">Lipid metabolism</keyword>
<name>A0ABR1T1Z8_9PEZI</name>
<dbReference type="SUPFAM" id="SSF52096">
    <property type="entry name" value="ClpP/crotonase"/>
    <property type="match status" value="1"/>
</dbReference>
<gene>
    <name evidence="9" type="ORF">PG991_000387</name>
</gene>
<evidence type="ECO:0000256" key="5">
    <source>
        <dbReference type="ARBA" id="ARBA00023128"/>
    </source>
</evidence>
<keyword evidence="2" id="KW-0276">Fatty acid metabolism</keyword>
<comment type="caution">
    <text evidence="9">The sequence shown here is derived from an EMBL/GenBank/DDBJ whole genome shotgun (WGS) entry which is preliminary data.</text>
</comment>
<sequence>MKLPKLPPKAAYLTLSNPTRRNALSLSVLRSLRNQLHSYTVSPADGYPRLLPAFTPATLYTLGESRETAWLIDAKKWRAERAGLPDVLVLRSDSSGAASSGEEVFSSGHDLRELRQQQQQSSDDGTGDAATRETFQLCAEVMSLLRRFPGPVVSVVTGLATAAGAQLALSADLPIACAERAAFQLPGMSALGLPCTSPATAVSRRLGLGLGYRMFALGEPVRPADLPPSLSSVEVVKGGRDAVEARVAAVVERLAVGMPAQPQALGKWAFWTQAGFGGGAGLGGIREYDGDGDGYLEAAEWAGRVMALHARSEDAREGVRAFLEKREPNWWT</sequence>
<accession>A0ABR1T1Z8</accession>
<dbReference type="InterPro" id="IPR052377">
    <property type="entry name" value="Mitochondrial_ECH-domain"/>
</dbReference>
<protein>
    <recommendedName>
        <fullName evidence="7">Enoyl-CoA hydratase domain-containing protein 3, mitochondrial</fullName>
    </recommendedName>
</protein>
<comment type="subcellular location">
    <subcellularLocation>
        <location evidence="1">Mitochondrion</location>
    </subcellularLocation>
</comment>
<evidence type="ECO:0000256" key="7">
    <source>
        <dbReference type="ARBA" id="ARBA00040545"/>
    </source>
</evidence>
<dbReference type="PROSITE" id="PS00166">
    <property type="entry name" value="ENOYL_COA_HYDRATASE"/>
    <property type="match status" value="1"/>
</dbReference>
<comment type="function">
    <text evidence="6">May play a role in fatty acid biosynthesis and insulin sensitivity.</text>
</comment>